<reference evidence="2 3" key="1">
    <citation type="submission" date="2023-01" db="EMBL/GenBank/DDBJ databases">
        <title>Novel diversity within Roseofilum (Cyanobacteria; Desertifilaceae) from marine benthic mats with descriptions of four novel species.</title>
        <authorList>
            <person name="Wang Y."/>
            <person name="Berthold D.E."/>
            <person name="Hu J."/>
            <person name="Lefler F.W."/>
            <person name="Laughinghouse H.D. IV."/>
        </authorList>
    </citation>
    <scope>NUCLEOTIDE SEQUENCE [LARGE SCALE GENOMIC DNA]</scope>
    <source>
        <strain evidence="2 3">BLCC-M114</strain>
    </source>
</reference>
<dbReference type="NCBIfam" id="NF041384">
    <property type="entry name" value="YHS_seleno_dom"/>
    <property type="match status" value="1"/>
</dbReference>
<evidence type="ECO:0000259" key="1">
    <source>
        <dbReference type="Pfam" id="PF04945"/>
    </source>
</evidence>
<proteinExistence type="predicted"/>
<dbReference type="EMBL" id="JAQOSO010000023">
    <property type="protein sequence ID" value="MDJ1173525.1"/>
    <property type="molecule type" value="Genomic_DNA"/>
</dbReference>
<evidence type="ECO:0000313" key="3">
    <source>
        <dbReference type="Proteomes" id="UP001235849"/>
    </source>
</evidence>
<dbReference type="Proteomes" id="UP001235849">
    <property type="component" value="Unassembled WGS sequence"/>
</dbReference>
<dbReference type="Pfam" id="PF04945">
    <property type="entry name" value="YHS"/>
    <property type="match status" value="1"/>
</dbReference>
<name>A0ABT7B314_9CYAN</name>
<dbReference type="RefSeq" id="WP_283765881.1">
    <property type="nucleotide sequence ID" value="NZ_JAQOSO010000023.1"/>
</dbReference>
<dbReference type="InterPro" id="IPR007029">
    <property type="entry name" value="YHS_dom"/>
</dbReference>
<protein>
    <submittedName>
        <fullName evidence="2">YHS domain-containing (Seleno)protein</fullName>
    </submittedName>
</protein>
<gene>
    <name evidence="2" type="ORF">PMG25_05400</name>
</gene>
<sequence length="220" mass="23138">MKLHYITTLAIASIFTVGITAHTYAQGQFKGGQTSISNKACAGNPCAGNPCAGNPCAGNPCAGNPCAGNPCAGKNPCAGDPCAGNPCAGATKNSPVFSRQGVAIRGADPVAYFSQSNGADAMMGTAEYQHEWKGATWYFTSAQNRDQFAANPTQYAPQYGGYCAKAVSEGNLAPVDPDAWTIYEGKLYLNYSKSVQAQWSRDIPGNIAKADRHWPDVLNR</sequence>
<evidence type="ECO:0000313" key="2">
    <source>
        <dbReference type="EMBL" id="MDJ1173525.1"/>
    </source>
</evidence>
<keyword evidence="3" id="KW-1185">Reference proteome</keyword>
<feature type="domain" description="YHS" evidence="1">
    <location>
        <begin position="124"/>
        <end position="159"/>
    </location>
</feature>
<organism evidence="2 3">
    <name type="scientific">Roseofilum capinflatum BLCC-M114</name>
    <dbReference type="NCBI Taxonomy" id="3022440"/>
    <lineage>
        <taxon>Bacteria</taxon>
        <taxon>Bacillati</taxon>
        <taxon>Cyanobacteriota</taxon>
        <taxon>Cyanophyceae</taxon>
        <taxon>Desertifilales</taxon>
        <taxon>Desertifilaceae</taxon>
        <taxon>Roseofilum</taxon>
        <taxon>Roseofilum capinflatum</taxon>
    </lineage>
</organism>
<accession>A0ABT7B314</accession>
<comment type="caution">
    <text evidence="2">The sequence shown here is derived from an EMBL/GenBank/DDBJ whole genome shotgun (WGS) entry which is preliminary data.</text>
</comment>